<gene>
    <name evidence="1" type="ORF">GCM10010862_08580</name>
</gene>
<reference evidence="2" key="1">
    <citation type="journal article" date="2019" name="Int. J. Syst. Evol. Microbiol.">
        <title>The Global Catalogue of Microorganisms (GCM) 10K type strain sequencing project: providing services to taxonomists for standard genome sequencing and annotation.</title>
        <authorList>
            <consortium name="The Broad Institute Genomics Platform"/>
            <consortium name="The Broad Institute Genome Sequencing Center for Infectious Disease"/>
            <person name="Wu L."/>
            <person name="Ma J."/>
        </authorList>
    </citation>
    <scope>NUCLEOTIDE SEQUENCE [LARGE SCALE GENOMIC DNA]</scope>
    <source>
        <strain evidence="2">NBRC 112416</strain>
    </source>
</reference>
<dbReference type="RefSeq" id="WP_284339045.1">
    <property type="nucleotide sequence ID" value="NZ_BSNS01000004.1"/>
</dbReference>
<accession>A0ABQ5W147</accession>
<comment type="caution">
    <text evidence="1">The sequence shown here is derived from an EMBL/GenBank/DDBJ whole genome shotgun (WGS) entry which is preliminary data.</text>
</comment>
<evidence type="ECO:0008006" key="3">
    <source>
        <dbReference type="Google" id="ProtNLM"/>
    </source>
</evidence>
<evidence type="ECO:0000313" key="1">
    <source>
        <dbReference type="EMBL" id="GLQ53599.1"/>
    </source>
</evidence>
<proteinExistence type="predicted"/>
<protein>
    <recommendedName>
        <fullName evidence="3">DUF3168 domain-containing protein</fullName>
    </recommendedName>
</protein>
<keyword evidence="2" id="KW-1185">Reference proteome</keyword>
<organism evidence="1 2">
    <name type="scientific">Devosia nitrariae</name>
    <dbReference type="NCBI Taxonomy" id="2071872"/>
    <lineage>
        <taxon>Bacteria</taxon>
        <taxon>Pseudomonadati</taxon>
        <taxon>Pseudomonadota</taxon>
        <taxon>Alphaproteobacteria</taxon>
        <taxon>Hyphomicrobiales</taxon>
        <taxon>Devosiaceae</taxon>
        <taxon>Devosia</taxon>
    </lineage>
</organism>
<dbReference type="EMBL" id="BSNS01000004">
    <property type="protein sequence ID" value="GLQ53599.1"/>
    <property type="molecule type" value="Genomic_DNA"/>
</dbReference>
<name>A0ABQ5W147_9HYPH</name>
<sequence>MHAFVSIMAAIQDRLVAAGTSVGEGVYLDRIDALQTKDAPAFVIEPVDVKIVQVLGETDADRRETYAFTLAVTPVVVSQAGSMIPLWGLVAEAKAALNGVGADLHVDDFEPAGFGPLDRQIKCRDGHLDFVPILFRAQVSLAEGDHTQTL</sequence>
<evidence type="ECO:0000313" key="2">
    <source>
        <dbReference type="Proteomes" id="UP001156691"/>
    </source>
</evidence>
<dbReference type="Proteomes" id="UP001156691">
    <property type="component" value="Unassembled WGS sequence"/>
</dbReference>